<evidence type="ECO:0000313" key="2">
    <source>
        <dbReference type="Proteomes" id="UP000595662"/>
    </source>
</evidence>
<dbReference type="VEuPathDB" id="FungiDB:PDIP_44090"/>
<reference evidence="1 2" key="1">
    <citation type="submission" date="2020-08" db="EMBL/GenBank/DDBJ databases">
        <title>The completed genome sequence of the pathogenic ascomycete fungus Penicillium digitatum.</title>
        <authorList>
            <person name="Wang M."/>
        </authorList>
    </citation>
    <scope>NUCLEOTIDE SEQUENCE [LARGE SCALE GENOMIC DNA]</scope>
    <source>
        <strain evidence="1 2">PdW03</strain>
    </source>
</reference>
<protein>
    <submittedName>
        <fullName evidence="1">Uncharacterized protein</fullName>
    </submittedName>
</protein>
<dbReference type="EMBL" id="CP060777">
    <property type="protein sequence ID" value="QQK46073.1"/>
    <property type="molecule type" value="Genomic_DNA"/>
</dbReference>
<sequence length="261" mass="28899">MVTTVPAKEIDELAAGIRSIMVEPEILISLHDGDLMARPIINPTSRAPAISVPLDALPSYCSNGTFVFEEPKALEAYFGNTGPTRATATKLRLVPLHHFVNNPFPFVSLDLLSWSGWNSDSPDQPGEICKFLDHALIPHDFVISAKGQVFIDIVDGWRAASRAAPHGHEVEEITFDLFGSGRLCPSYISRLLQHVSTVLAVKARGPFHSRLCDDESYHFKQDVVGSLTHNRLYMQLQMQQYMLRFFSVHASTKMEGVVPGG</sequence>
<dbReference type="KEGG" id="pdp:PDIP_44090"/>
<name>A0A7T6XRG5_PENDI</name>
<dbReference type="Proteomes" id="UP000595662">
    <property type="component" value="Chromosome 4"/>
</dbReference>
<gene>
    <name evidence="1" type="ORF">Pdw03_0971</name>
</gene>
<accession>A0A7T6XRG5</accession>
<dbReference type="GeneID" id="26232727"/>
<dbReference type="AlphaFoldDB" id="A0A7T6XRG5"/>
<organism evidence="1 2">
    <name type="scientific">Penicillium digitatum</name>
    <name type="common">Green mold</name>
    <dbReference type="NCBI Taxonomy" id="36651"/>
    <lineage>
        <taxon>Eukaryota</taxon>
        <taxon>Fungi</taxon>
        <taxon>Dikarya</taxon>
        <taxon>Ascomycota</taxon>
        <taxon>Pezizomycotina</taxon>
        <taxon>Eurotiomycetes</taxon>
        <taxon>Eurotiomycetidae</taxon>
        <taxon>Eurotiales</taxon>
        <taxon>Aspergillaceae</taxon>
        <taxon>Penicillium</taxon>
    </lineage>
</organism>
<evidence type="ECO:0000313" key="1">
    <source>
        <dbReference type="EMBL" id="QQK46073.1"/>
    </source>
</evidence>
<dbReference type="OMA" id="MHQFINN"/>
<proteinExistence type="predicted"/>
<dbReference type="RefSeq" id="XP_014534699.1">
    <property type="nucleotide sequence ID" value="XM_014679213.1"/>
</dbReference>